<dbReference type="AlphaFoldDB" id="A0A9P0DGT5"/>
<evidence type="ECO:0000313" key="4">
    <source>
        <dbReference type="Proteomes" id="UP001152799"/>
    </source>
</evidence>
<accession>A0A9P0DGT5</accession>
<feature type="region of interest" description="Disordered" evidence="1">
    <location>
        <begin position="543"/>
        <end position="584"/>
    </location>
</feature>
<dbReference type="Pfam" id="PF23756">
    <property type="entry name" value="Beta-prop_HPS5"/>
    <property type="match status" value="1"/>
</dbReference>
<dbReference type="InterPro" id="IPR015943">
    <property type="entry name" value="WD40/YVTN_repeat-like_dom_sf"/>
</dbReference>
<dbReference type="PANTHER" id="PTHR23287:SF16">
    <property type="entry name" value="TECTONIN BETA-PROPELLER REPEAT-CONTAINING PROTEIN 2"/>
    <property type="match status" value="1"/>
</dbReference>
<protein>
    <recommendedName>
        <fullName evidence="2">HPS5-like beta-propeller domain-containing protein</fullName>
    </recommendedName>
</protein>
<dbReference type="Proteomes" id="UP001152799">
    <property type="component" value="Chromosome 10"/>
</dbReference>
<evidence type="ECO:0000259" key="2">
    <source>
        <dbReference type="Pfam" id="PF23756"/>
    </source>
</evidence>
<evidence type="ECO:0000256" key="1">
    <source>
        <dbReference type="SAM" id="MobiDB-lite"/>
    </source>
</evidence>
<dbReference type="InterPro" id="IPR036322">
    <property type="entry name" value="WD40_repeat_dom_sf"/>
</dbReference>
<dbReference type="GO" id="GO:0005737">
    <property type="term" value="C:cytoplasm"/>
    <property type="evidence" value="ECO:0007669"/>
    <property type="project" value="GOC"/>
</dbReference>
<dbReference type="EMBL" id="OU892286">
    <property type="protein sequence ID" value="CAH1122964.1"/>
    <property type="molecule type" value="Genomic_DNA"/>
</dbReference>
<keyword evidence="4" id="KW-1185">Reference proteome</keyword>
<dbReference type="PANTHER" id="PTHR23287">
    <property type="entry name" value="RUBY-EYE2-LIKE PROTEIN"/>
    <property type="match status" value="1"/>
</dbReference>
<dbReference type="InterPro" id="IPR056499">
    <property type="entry name" value="Beta-prop_HPS5-like"/>
</dbReference>
<dbReference type="Gene3D" id="2.130.10.10">
    <property type="entry name" value="YVTN repeat-like/Quinoprotein amine dehydrogenase"/>
    <property type="match status" value="1"/>
</dbReference>
<proteinExistence type="predicted"/>
<feature type="domain" description="HPS5-like beta-propeller" evidence="2">
    <location>
        <begin position="32"/>
        <end position="350"/>
    </location>
</feature>
<feature type="compositionally biased region" description="Low complexity" evidence="1">
    <location>
        <begin position="570"/>
        <end position="584"/>
    </location>
</feature>
<name>A0A9P0DGT5_9CUCU</name>
<gene>
    <name evidence="3" type="ORF">CEUTPL_LOCUS1999</name>
</gene>
<organism evidence="3 4">
    <name type="scientific">Ceutorhynchus assimilis</name>
    <name type="common">cabbage seed weevil</name>
    <dbReference type="NCBI Taxonomy" id="467358"/>
    <lineage>
        <taxon>Eukaryota</taxon>
        <taxon>Metazoa</taxon>
        <taxon>Ecdysozoa</taxon>
        <taxon>Arthropoda</taxon>
        <taxon>Hexapoda</taxon>
        <taxon>Insecta</taxon>
        <taxon>Pterygota</taxon>
        <taxon>Neoptera</taxon>
        <taxon>Endopterygota</taxon>
        <taxon>Coleoptera</taxon>
        <taxon>Polyphaga</taxon>
        <taxon>Cucujiformia</taxon>
        <taxon>Curculionidae</taxon>
        <taxon>Ceutorhynchinae</taxon>
        <taxon>Ceutorhynchus</taxon>
    </lineage>
</organism>
<sequence>MAQQNNTAFLREWAPLSDLFDKLPAKTGGLFSQDIKLTCIDALSEFLVIGTNVGTVYWYNRKRKDLQRLRCENSNSPITFIKAVSTVDYMVASGNQSGNISIFQIPKSHPDSLPDALKPQQKQVERYTVTDLHKCPITALEWSKNGMKLFSGDKTGIIVLTELDFYMHVCKSIEILNESYEVVQLSYRQQHLMVSTTFRSIICQHLDKWKVCQVGKKDRKVLGKFGGLIYQRGFKPNDVVLYCMRPGLRIWIADVEGEVQKTLLFKDLLCKDCAQIPILNPLSKTLQQLKPQKEASFGVVQQFCDNLLITYSNDVVYILDPANMSILATVNNLRSILGIATYKDELFILEEERSLLRISYHPEDSILGEMVDVNLDSIVISNAEEAQEIVKDEPKTFDEISKQEFDDSILFKNTRKLKKKIYSNSKAFSRETNNEVDLSYTRPTLMNLSAVGVLPDLRSPESIVNDIENKEKILSDVLNLEKLTIRPPQDEQLEVKDSIKSDILLCPVPEIESRIIGSGKEWVPKTITQIVTVPNDWNIASLQTSSESDSDRKSHASSSSIPITRKNRHSSSANDSSLSDWEIV</sequence>
<reference evidence="3" key="1">
    <citation type="submission" date="2022-01" db="EMBL/GenBank/DDBJ databases">
        <authorList>
            <person name="King R."/>
        </authorList>
    </citation>
    <scope>NUCLEOTIDE SEQUENCE</scope>
</reference>
<dbReference type="GO" id="GO:0032527">
    <property type="term" value="P:protein exit from endoplasmic reticulum"/>
    <property type="evidence" value="ECO:0007669"/>
    <property type="project" value="TreeGrafter"/>
</dbReference>
<dbReference type="SUPFAM" id="SSF50978">
    <property type="entry name" value="WD40 repeat-like"/>
    <property type="match status" value="1"/>
</dbReference>
<dbReference type="OrthoDB" id="9930272at2759"/>
<evidence type="ECO:0000313" key="3">
    <source>
        <dbReference type="EMBL" id="CAH1122964.1"/>
    </source>
</evidence>